<evidence type="ECO:0000256" key="1">
    <source>
        <dbReference type="ARBA" id="ARBA00022723"/>
    </source>
</evidence>
<protein>
    <recommendedName>
        <fullName evidence="5">HIT-type domain-containing protein</fullName>
    </recommendedName>
</protein>
<evidence type="ECO:0000259" key="5">
    <source>
        <dbReference type="Pfam" id="PF04438"/>
    </source>
</evidence>
<proteinExistence type="predicted"/>
<evidence type="ECO:0000313" key="6">
    <source>
        <dbReference type="EMBL" id="CAK9269815.1"/>
    </source>
</evidence>
<feature type="region of interest" description="Disordered" evidence="4">
    <location>
        <begin position="1"/>
        <end position="20"/>
    </location>
</feature>
<organism evidence="6 7">
    <name type="scientific">Sphagnum jensenii</name>
    <dbReference type="NCBI Taxonomy" id="128206"/>
    <lineage>
        <taxon>Eukaryota</taxon>
        <taxon>Viridiplantae</taxon>
        <taxon>Streptophyta</taxon>
        <taxon>Embryophyta</taxon>
        <taxon>Bryophyta</taxon>
        <taxon>Sphagnophytina</taxon>
        <taxon>Sphagnopsida</taxon>
        <taxon>Sphagnales</taxon>
        <taxon>Sphagnaceae</taxon>
        <taxon>Sphagnum</taxon>
    </lineage>
</organism>
<feature type="domain" description="HIT-type" evidence="5">
    <location>
        <begin position="60"/>
        <end position="88"/>
    </location>
</feature>
<dbReference type="InterPro" id="IPR007529">
    <property type="entry name" value="Znf_HIT"/>
</dbReference>
<dbReference type="Pfam" id="PF04438">
    <property type="entry name" value="zf-HIT"/>
    <property type="match status" value="1"/>
</dbReference>
<dbReference type="Proteomes" id="UP001497444">
    <property type="component" value="Chromosome 3"/>
</dbReference>
<dbReference type="PANTHER" id="PTHR13093">
    <property type="entry name" value="ZINC FINGER HIT DOMAIN CONTAINING PROTEIN 1"/>
    <property type="match status" value="1"/>
</dbReference>
<reference evidence="6" key="1">
    <citation type="submission" date="2024-02" db="EMBL/GenBank/DDBJ databases">
        <authorList>
            <consortium name="ELIXIR-Norway"/>
            <consortium name="Elixir Norway"/>
        </authorList>
    </citation>
    <scope>NUCLEOTIDE SEQUENCE</scope>
</reference>
<accession>A0ABP0WWK5</accession>
<sequence length="101" mass="10881">MDDGQSSARRSSSRARKVAPKMGAALLDSNTRAQANLESLPPNVPSYLRAAVGPPSVGARRHFCGVCGYLAPYTCTVCGAWFCCSRCQTLHIDTRCQKFLA</sequence>
<dbReference type="CDD" id="cd21437">
    <property type="entry name" value="zf-HIT_ZNHIT1_like"/>
    <property type="match status" value="1"/>
</dbReference>
<gene>
    <name evidence="6" type="ORF">CSSPJE1EN1_LOCUS15293</name>
</gene>
<dbReference type="EMBL" id="OZ020098">
    <property type="protein sequence ID" value="CAK9269815.1"/>
    <property type="molecule type" value="Genomic_DNA"/>
</dbReference>
<evidence type="ECO:0000256" key="4">
    <source>
        <dbReference type="SAM" id="MobiDB-lite"/>
    </source>
</evidence>
<evidence type="ECO:0000313" key="7">
    <source>
        <dbReference type="Proteomes" id="UP001497444"/>
    </source>
</evidence>
<keyword evidence="1" id="KW-0479">Metal-binding</keyword>
<feature type="compositionally biased region" description="Low complexity" evidence="4">
    <location>
        <begin position="1"/>
        <end position="10"/>
    </location>
</feature>
<evidence type="ECO:0000256" key="2">
    <source>
        <dbReference type="ARBA" id="ARBA00022771"/>
    </source>
</evidence>
<name>A0ABP0WWK5_9BRYO</name>
<evidence type="ECO:0000256" key="3">
    <source>
        <dbReference type="ARBA" id="ARBA00022833"/>
    </source>
</evidence>
<dbReference type="InterPro" id="IPR039723">
    <property type="entry name" value="Vps71/ZNHIT1"/>
</dbReference>
<keyword evidence="2" id="KW-0863">Zinc-finger</keyword>
<keyword evidence="7" id="KW-1185">Reference proteome</keyword>
<keyword evidence="3" id="KW-0862">Zinc</keyword>